<keyword evidence="2" id="KW-1185">Reference proteome</keyword>
<sequence>MVASGPWGEVFDPSSSKSSIPLPLPEYPPSLKEIGWCPVTAALDTSKRIFVASSAPSSDTVYGYDVVGRVWDVLDHKVDFSAIRGQGQPAVVRNGTTLCWLAENEADVIYAYDLVLKGWFKSPIRGLDKVGADGIPHGRPTIRLLFSLDENHLCLLWIDDCHYADTECPQLNCTKIEVSVSVDAWGGFGFDVFVLSSQSYVLEPQEQLIDALVFGGEEADGCTKAVMGLNWTPVDGSSLGFAGKGNGFDCGESSGYVGIGGNTAGFACFKFGHMGWELKPVRAKPMQLLK</sequence>
<accession>A0ACB7XIE9</accession>
<dbReference type="Proteomes" id="UP000828048">
    <property type="component" value="Chromosome 10"/>
</dbReference>
<comment type="caution">
    <text evidence="1">The sequence shown here is derived from an EMBL/GenBank/DDBJ whole genome shotgun (WGS) entry which is preliminary data.</text>
</comment>
<evidence type="ECO:0000313" key="2">
    <source>
        <dbReference type="Proteomes" id="UP000828048"/>
    </source>
</evidence>
<protein>
    <submittedName>
        <fullName evidence="1">Uncharacterized protein</fullName>
    </submittedName>
</protein>
<name>A0ACB7XIE9_9ERIC</name>
<proteinExistence type="predicted"/>
<dbReference type="EMBL" id="CM037160">
    <property type="protein sequence ID" value="KAH7840552.1"/>
    <property type="molecule type" value="Genomic_DNA"/>
</dbReference>
<organism evidence="1 2">
    <name type="scientific">Vaccinium darrowii</name>
    <dbReference type="NCBI Taxonomy" id="229202"/>
    <lineage>
        <taxon>Eukaryota</taxon>
        <taxon>Viridiplantae</taxon>
        <taxon>Streptophyta</taxon>
        <taxon>Embryophyta</taxon>
        <taxon>Tracheophyta</taxon>
        <taxon>Spermatophyta</taxon>
        <taxon>Magnoliopsida</taxon>
        <taxon>eudicotyledons</taxon>
        <taxon>Gunneridae</taxon>
        <taxon>Pentapetalae</taxon>
        <taxon>asterids</taxon>
        <taxon>Ericales</taxon>
        <taxon>Ericaceae</taxon>
        <taxon>Vaccinioideae</taxon>
        <taxon>Vaccinieae</taxon>
        <taxon>Vaccinium</taxon>
    </lineage>
</organism>
<reference evidence="1 2" key="1">
    <citation type="journal article" date="2021" name="Hortic Res">
        <title>High-quality reference genome and annotation aids understanding of berry development for evergreen blueberry (Vaccinium darrowii).</title>
        <authorList>
            <person name="Yu J."/>
            <person name="Hulse-Kemp A.M."/>
            <person name="Babiker E."/>
            <person name="Staton M."/>
        </authorList>
    </citation>
    <scope>NUCLEOTIDE SEQUENCE [LARGE SCALE GENOMIC DNA]</scope>
    <source>
        <strain evidence="2">cv. NJ 8807/NJ 8810</strain>
        <tissue evidence="1">Young leaf</tissue>
    </source>
</reference>
<gene>
    <name evidence="1" type="ORF">Vadar_018512</name>
</gene>
<evidence type="ECO:0000313" key="1">
    <source>
        <dbReference type="EMBL" id="KAH7840552.1"/>
    </source>
</evidence>